<feature type="region of interest" description="Disordered" evidence="1">
    <location>
        <begin position="545"/>
        <end position="569"/>
    </location>
</feature>
<dbReference type="EMBL" id="JAPMOS010000003">
    <property type="protein sequence ID" value="KAJ4462329.1"/>
    <property type="molecule type" value="Genomic_DNA"/>
</dbReference>
<dbReference type="Proteomes" id="UP001141327">
    <property type="component" value="Unassembled WGS sequence"/>
</dbReference>
<evidence type="ECO:0000313" key="4">
    <source>
        <dbReference type="Proteomes" id="UP001141327"/>
    </source>
</evidence>
<proteinExistence type="predicted"/>
<evidence type="ECO:0000259" key="2">
    <source>
        <dbReference type="SMART" id="SM00903"/>
    </source>
</evidence>
<dbReference type="InterPro" id="IPR012349">
    <property type="entry name" value="Split_barrel_FMN-bd"/>
</dbReference>
<accession>A0ABQ8UT73</accession>
<gene>
    <name evidence="3" type="ORF">PAPYR_941</name>
</gene>
<feature type="compositionally biased region" description="Pro residues" evidence="1">
    <location>
        <begin position="547"/>
        <end position="562"/>
    </location>
</feature>
<dbReference type="InterPro" id="IPR053310">
    <property type="entry name" value="Flavoredoxin-like"/>
</dbReference>
<dbReference type="PANTHER" id="PTHR43241">
    <property type="entry name" value="FLAVIN REDUCTASE DOMAIN PROTEIN"/>
    <property type="match status" value="1"/>
</dbReference>
<organism evidence="3 4">
    <name type="scientific">Paratrimastix pyriformis</name>
    <dbReference type="NCBI Taxonomy" id="342808"/>
    <lineage>
        <taxon>Eukaryota</taxon>
        <taxon>Metamonada</taxon>
        <taxon>Preaxostyla</taxon>
        <taxon>Paratrimastigidae</taxon>
        <taxon>Paratrimastix</taxon>
    </lineage>
</organism>
<dbReference type="PANTHER" id="PTHR43241:SF1">
    <property type="entry name" value="FLAVIN REDUCTASE LIKE DOMAIN-CONTAINING PROTEIN"/>
    <property type="match status" value="1"/>
</dbReference>
<reference evidence="3" key="1">
    <citation type="journal article" date="2022" name="bioRxiv">
        <title>Genomics of Preaxostyla Flagellates Illuminates Evolutionary Transitions and the Path Towards Mitochondrial Loss.</title>
        <authorList>
            <person name="Novak L.V.F."/>
            <person name="Treitli S.C."/>
            <person name="Pyrih J."/>
            <person name="Halakuc P."/>
            <person name="Pipaliya S.V."/>
            <person name="Vacek V."/>
            <person name="Brzon O."/>
            <person name="Soukal P."/>
            <person name="Eme L."/>
            <person name="Dacks J.B."/>
            <person name="Karnkowska A."/>
            <person name="Elias M."/>
            <person name="Hampl V."/>
        </authorList>
    </citation>
    <scope>NUCLEOTIDE SEQUENCE</scope>
    <source>
        <strain evidence="3">RCP-MX</strain>
    </source>
</reference>
<evidence type="ECO:0000313" key="3">
    <source>
        <dbReference type="EMBL" id="KAJ4462329.1"/>
    </source>
</evidence>
<evidence type="ECO:0000256" key="1">
    <source>
        <dbReference type="SAM" id="MobiDB-lite"/>
    </source>
</evidence>
<sequence>MVHHGPTVLITTWDERHQRPNIMPATWTMPLGKTVFRVVLSVEKENYTHTLISQTGLFIINVPTYVLKKEVAAVGKCHGNVVDKFSKLVPDLTQIPASNPLMGRIPRIAQCIGHVECKVEQRIDFDHLHCSMFVSEVLALSANDDVPSTTYPFDSPARNVVLYLNKRSQGRSDPANADPVRMCSDEVDLDRFKALSLQQAGPEEPLATHFLSGSLASIPPALLATGSPATPAAAAAILGAFAKGWVMRPTDFQQVLVDPIPEGEGQADRLQTRQAIAGAVCRALGSCDEAAKRQLLSASMDEALRCNPKWHRHRLAQYLLDAEGSLHPDRYPLPSGPAPSDSQDRPALLRQAVSGALGLAYVEPHQCVACLSLGSHSKQSPLAQPGRPAPGRFGNRDRGPCYPGPPVTAGVPAADALPHRKPTVVPWLALGQAPRGPAEVELLTVLVRLLVIMAQGPMTTNQIALAYTDFYGVRFQQVRICGATRRLVDVLLGFPAIFRPTSMVRGTPFLVADRFRVLPGQSAAAWWGRVFDGVGCSEMIAIQTDPAPAPAGPSARPPPRPGAPEAGREMWEECLRETSTFFR</sequence>
<dbReference type="SUPFAM" id="SSF50475">
    <property type="entry name" value="FMN-binding split barrel"/>
    <property type="match status" value="1"/>
</dbReference>
<feature type="domain" description="Flavin reductase like" evidence="2">
    <location>
        <begin position="1"/>
        <end position="153"/>
    </location>
</feature>
<dbReference type="Pfam" id="PF01613">
    <property type="entry name" value="Flavin_Reduct"/>
    <property type="match status" value="1"/>
</dbReference>
<dbReference type="SMART" id="SM00903">
    <property type="entry name" value="Flavin_Reduct"/>
    <property type="match status" value="1"/>
</dbReference>
<dbReference type="Gene3D" id="2.30.110.10">
    <property type="entry name" value="Electron Transport, Fmn-binding Protein, Chain A"/>
    <property type="match status" value="1"/>
</dbReference>
<keyword evidence="4" id="KW-1185">Reference proteome</keyword>
<dbReference type="InterPro" id="IPR002563">
    <property type="entry name" value="Flavin_Rdtase-like_dom"/>
</dbReference>
<name>A0ABQ8UT73_9EUKA</name>
<feature type="region of interest" description="Disordered" evidence="1">
    <location>
        <begin position="376"/>
        <end position="400"/>
    </location>
</feature>
<comment type="caution">
    <text evidence="3">The sequence shown here is derived from an EMBL/GenBank/DDBJ whole genome shotgun (WGS) entry which is preliminary data.</text>
</comment>
<protein>
    <recommendedName>
        <fullName evidence="2">Flavin reductase like domain-containing protein</fullName>
    </recommendedName>
</protein>